<evidence type="ECO:0000313" key="2">
    <source>
        <dbReference type="Proteomes" id="UP000297567"/>
    </source>
</evidence>
<gene>
    <name evidence="1" type="ORF">EHQ62_05180</name>
</gene>
<reference evidence="1" key="1">
    <citation type="journal article" date="2019" name="PLoS Negl. Trop. Dis.">
        <title>Revisiting the worldwide diversity of Leptospira species in the environment.</title>
        <authorList>
            <person name="Vincent A.T."/>
            <person name="Schiettekatte O."/>
            <person name="Bourhy P."/>
            <person name="Veyrier F.J."/>
            <person name="Picardeau M."/>
        </authorList>
    </citation>
    <scope>NUCLEOTIDE SEQUENCE [LARGE SCALE GENOMIC DNA]</scope>
    <source>
        <strain evidence="1">201702451</strain>
    </source>
</reference>
<dbReference type="EMBL" id="RQGH01000011">
    <property type="protein sequence ID" value="TGL72224.1"/>
    <property type="molecule type" value="Genomic_DNA"/>
</dbReference>
<accession>A0A4Z1A1K4</accession>
<keyword evidence="2" id="KW-1185">Reference proteome</keyword>
<evidence type="ECO:0000313" key="1">
    <source>
        <dbReference type="EMBL" id="TGL72224.1"/>
    </source>
</evidence>
<proteinExistence type="predicted"/>
<protein>
    <submittedName>
        <fullName evidence="1">Uncharacterized protein</fullName>
    </submittedName>
</protein>
<sequence>MIRTIFILLFSFYLNLLGAPNTEIKNIKEIPHFNFTETHLEYCQNLKVKLKKSSIQDVDFWKEFHSEKCLPKSKIIQIKDFCYLELDGSKDEVAFFMKIICHQNKGKKNQKTIELMPIMTVTEFEPSERNETEFETDPEYKEFRTKYAIGNQLLKLKKNAKFEAEILKLEKDSDLMFYTILKVEPLKK</sequence>
<name>A0A4Z1A1K4_9LEPT</name>
<organism evidence="1 2">
    <name type="scientific">Leptospira jelokensis</name>
    <dbReference type="NCBI Taxonomy" id="2484931"/>
    <lineage>
        <taxon>Bacteria</taxon>
        <taxon>Pseudomonadati</taxon>
        <taxon>Spirochaetota</taxon>
        <taxon>Spirochaetia</taxon>
        <taxon>Leptospirales</taxon>
        <taxon>Leptospiraceae</taxon>
        <taxon>Leptospira</taxon>
    </lineage>
</organism>
<dbReference type="AlphaFoldDB" id="A0A4Z1A1K4"/>
<dbReference type="Proteomes" id="UP000297567">
    <property type="component" value="Unassembled WGS sequence"/>
</dbReference>
<dbReference type="RefSeq" id="WP_135641149.1">
    <property type="nucleotide sequence ID" value="NZ_RQGH01000011.1"/>
</dbReference>
<comment type="caution">
    <text evidence="1">The sequence shown here is derived from an EMBL/GenBank/DDBJ whole genome shotgun (WGS) entry which is preliminary data.</text>
</comment>